<feature type="transmembrane region" description="Helical" evidence="1">
    <location>
        <begin position="134"/>
        <end position="161"/>
    </location>
</feature>
<evidence type="ECO:0000256" key="1">
    <source>
        <dbReference type="SAM" id="Phobius"/>
    </source>
</evidence>
<name>A0ABV5W5S2_9BACL</name>
<gene>
    <name evidence="2" type="primary">yabQ</name>
    <name evidence="2" type="ORF">ACFFNY_30475</name>
</gene>
<proteinExistence type="predicted"/>
<feature type="transmembrane region" description="Helical" evidence="1">
    <location>
        <begin position="6"/>
        <end position="27"/>
    </location>
</feature>
<evidence type="ECO:0000313" key="2">
    <source>
        <dbReference type="EMBL" id="MFB9755929.1"/>
    </source>
</evidence>
<feature type="transmembrane region" description="Helical" evidence="1">
    <location>
        <begin position="108"/>
        <end position="128"/>
    </location>
</feature>
<sequence>MNLHIQFLTLSVMAGSGAFMGILFDVYRVLSGQLRPPRWLVPLLDIGYWMIATLFVFRALLYSNDGQVRMYVFLGLLLGVWLYFRFASRFTVRFVRFCIRTVKALFRFLVKTVEVVFIKPILLLYRLVIVLLGFLWAISIFLGKVVLQLLYPFFALGRFLLRPLLKRLHIPAGWNRVAGWFVRVVQAVKRWLFGKDGQ</sequence>
<dbReference type="NCBIfam" id="TIGR02893">
    <property type="entry name" value="spore_yabQ"/>
    <property type="match status" value="1"/>
</dbReference>
<evidence type="ECO:0000313" key="3">
    <source>
        <dbReference type="Proteomes" id="UP001589619"/>
    </source>
</evidence>
<keyword evidence="1" id="KW-0812">Transmembrane</keyword>
<keyword evidence="1" id="KW-0472">Membrane</keyword>
<protein>
    <submittedName>
        <fullName evidence="2">Spore cortex biosynthesis protein YabQ</fullName>
    </submittedName>
</protein>
<dbReference type="Pfam" id="PF09578">
    <property type="entry name" value="Spore_YabQ"/>
    <property type="match status" value="1"/>
</dbReference>
<accession>A0ABV5W5S2</accession>
<comment type="caution">
    <text evidence="2">The sequence shown here is derived from an EMBL/GenBank/DDBJ whole genome shotgun (WGS) entry which is preliminary data.</text>
</comment>
<dbReference type="InterPro" id="IPR019074">
    <property type="entry name" value="YabQ"/>
</dbReference>
<keyword evidence="3" id="KW-1185">Reference proteome</keyword>
<dbReference type="Proteomes" id="UP001589619">
    <property type="component" value="Unassembled WGS sequence"/>
</dbReference>
<dbReference type="EMBL" id="JBHMAG010000019">
    <property type="protein sequence ID" value="MFB9755929.1"/>
    <property type="molecule type" value="Genomic_DNA"/>
</dbReference>
<organism evidence="2 3">
    <name type="scientific">Paenibacillus hodogayensis</name>
    <dbReference type="NCBI Taxonomy" id="279208"/>
    <lineage>
        <taxon>Bacteria</taxon>
        <taxon>Bacillati</taxon>
        <taxon>Bacillota</taxon>
        <taxon>Bacilli</taxon>
        <taxon>Bacillales</taxon>
        <taxon>Paenibacillaceae</taxon>
        <taxon>Paenibacillus</taxon>
    </lineage>
</organism>
<feature type="transmembrane region" description="Helical" evidence="1">
    <location>
        <begin position="68"/>
        <end position="87"/>
    </location>
</feature>
<dbReference type="RefSeq" id="WP_344915449.1">
    <property type="nucleotide sequence ID" value="NZ_BAAAYO010000015.1"/>
</dbReference>
<reference evidence="2 3" key="1">
    <citation type="submission" date="2024-09" db="EMBL/GenBank/DDBJ databases">
        <authorList>
            <person name="Sun Q."/>
            <person name="Mori K."/>
        </authorList>
    </citation>
    <scope>NUCLEOTIDE SEQUENCE [LARGE SCALE GENOMIC DNA]</scope>
    <source>
        <strain evidence="2 3">JCM 12520</strain>
    </source>
</reference>
<feature type="transmembrane region" description="Helical" evidence="1">
    <location>
        <begin position="39"/>
        <end position="62"/>
    </location>
</feature>
<keyword evidence="1" id="KW-1133">Transmembrane helix</keyword>